<protein>
    <submittedName>
        <fullName evidence="3">Thiosulfate sulfurtransferase</fullName>
    </submittedName>
</protein>
<dbReference type="EMBL" id="ADTV01000067">
    <property type="protein sequence ID" value="EFG82943.1"/>
    <property type="molecule type" value="Genomic_DNA"/>
</dbReference>
<evidence type="ECO:0000313" key="3">
    <source>
        <dbReference type="EMBL" id="EFG82943.1"/>
    </source>
</evidence>
<dbReference type="SMART" id="SM00450">
    <property type="entry name" value="RHOD"/>
    <property type="match status" value="2"/>
</dbReference>
<dbReference type="PANTHER" id="PTHR43855:SF1">
    <property type="entry name" value="THIOSULFATE SULFURTRANSFERASE"/>
    <property type="match status" value="1"/>
</dbReference>
<keyword evidence="1" id="KW-0677">Repeat</keyword>
<sequence>MAAPCRAASIRVLVADSAGSQYSTMRKAMMPAPVLYSPDDVRKLMAGGDAILIDVRDAKDYEAGHIPGAVNMADIFTYLAETTEGGLRTLQDTFANLFADYGLDGKKTAIIYEDALHTRYGASCRGYWILRYLGYPHVGILDGGLSAWRRAGGAFTTEVTTPVRTQFPLSINADLMATYADVRAALGSATVRLLDNRDRVEWLGESSSPYGIDFAPRKGRIPGAVWIEWYEFMHVTDNHASFRTAQEIRALAASRGLFPGDDIIIYCFKGARAANTYVALALAGFTRLRIYMGSWNEWSRNPALPIEDGLPRAAAPYRVKPDGAGVE</sequence>
<evidence type="ECO:0000313" key="4">
    <source>
        <dbReference type="Proteomes" id="UP000006468"/>
    </source>
</evidence>
<dbReference type="CDD" id="cd01449">
    <property type="entry name" value="TST_Repeat_2"/>
    <property type="match status" value="1"/>
</dbReference>
<keyword evidence="3" id="KW-0808">Transferase</keyword>
<dbReference type="InterPro" id="IPR036873">
    <property type="entry name" value="Rhodanese-like_dom_sf"/>
</dbReference>
<comment type="caution">
    <text evidence="3">The sequence shown here is derived from an EMBL/GenBank/DDBJ whole genome shotgun (WGS) entry which is preliminary data.</text>
</comment>
<name>D5QJC1_NOVHA</name>
<organism evidence="3 4">
    <name type="scientific">Novacetimonas hansenii ATCC 23769</name>
    <dbReference type="NCBI Taxonomy" id="714995"/>
    <lineage>
        <taxon>Bacteria</taxon>
        <taxon>Pseudomonadati</taxon>
        <taxon>Pseudomonadota</taxon>
        <taxon>Alphaproteobacteria</taxon>
        <taxon>Acetobacterales</taxon>
        <taxon>Acetobacteraceae</taxon>
        <taxon>Novacetimonas</taxon>
    </lineage>
</organism>
<reference evidence="3 4" key="1">
    <citation type="journal article" date="2010" name="J. Bacteriol.">
        <title>Genome sequence of a cellulose-producing bacterium, Gluconacetobacter hansenii ATCC 23769.</title>
        <authorList>
            <person name="Iyer P.R."/>
            <person name="Geib S.M."/>
            <person name="Catchmark J."/>
            <person name="Kao T.H."/>
            <person name="Tien M."/>
        </authorList>
    </citation>
    <scope>NUCLEOTIDE SEQUENCE [LARGE SCALE GENOMIC DNA]</scope>
    <source>
        <strain evidence="3 4">ATCC 23769</strain>
    </source>
</reference>
<accession>D5QJC1</accession>
<dbReference type="Proteomes" id="UP000006468">
    <property type="component" value="Chromosome"/>
</dbReference>
<evidence type="ECO:0000259" key="2">
    <source>
        <dbReference type="PROSITE" id="PS50206"/>
    </source>
</evidence>
<dbReference type="InterPro" id="IPR001763">
    <property type="entry name" value="Rhodanese-like_dom"/>
</dbReference>
<dbReference type="SUPFAM" id="SSF52821">
    <property type="entry name" value="Rhodanese/Cell cycle control phosphatase"/>
    <property type="match status" value="2"/>
</dbReference>
<dbReference type="PROSITE" id="PS50206">
    <property type="entry name" value="RHODANESE_3"/>
    <property type="match status" value="2"/>
</dbReference>
<dbReference type="GO" id="GO:0016740">
    <property type="term" value="F:transferase activity"/>
    <property type="evidence" value="ECO:0007669"/>
    <property type="project" value="UniProtKB-KW"/>
</dbReference>
<feature type="domain" description="Rhodanese" evidence="2">
    <location>
        <begin position="187"/>
        <end position="307"/>
    </location>
</feature>
<proteinExistence type="predicted"/>
<dbReference type="Pfam" id="PF00581">
    <property type="entry name" value="Rhodanese"/>
    <property type="match status" value="2"/>
</dbReference>
<evidence type="ECO:0000256" key="1">
    <source>
        <dbReference type="ARBA" id="ARBA00022737"/>
    </source>
</evidence>
<dbReference type="Gene3D" id="3.40.250.10">
    <property type="entry name" value="Rhodanese-like domain"/>
    <property type="match status" value="2"/>
</dbReference>
<dbReference type="InterPro" id="IPR051126">
    <property type="entry name" value="Thiosulfate_sulfurtransferase"/>
</dbReference>
<dbReference type="AlphaFoldDB" id="D5QJC1"/>
<gene>
    <name evidence="3" type="ORF">GXY_16272</name>
</gene>
<dbReference type="CDD" id="cd01448">
    <property type="entry name" value="TST_Repeat_1"/>
    <property type="match status" value="1"/>
</dbReference>
<dbReference type="HOGENOM" id="CLU_031618_1_7_5"/>
<dbReference type="PANTHER" id="PTHR43855">
    <property type="entry name" value="THIOSULFATE SULFURTRANSFERASE"/>
    <property type="match status" value="1"/>
</dbReference>
<feature type="domain" description="Rhodanese" evidence="2">
    <location>
        <begin position="46"/>
        <end position="157"/>
    </location>
</feature>